<evidence type="ECO:0000313" key="2">
    <source>
        <dbReference type="Proteomes" id="UP000821866"/>
    </source>
</evidence>
<gene>
    <name evidence="1" type="ORF">HPB51_007104</name>
</gene>
<keyword evidence="2" id="KW-1185">Reference proteome</keyword>
<reference evidence="1" key="2">
    <citation type="submission" date="2021-09" db="EMBL/GenBank/DDBJ databases">
        <authorList>
            <person name="Jia N."/>
            <person name="Wang J."/>
            <person name="Shi W."/>
            <person name="Du L."/>
            <person name="Sun Y."/>
            <person name="Zhan W."/>
            <person name="Jiang J."/>
            <person name="Wang Q."/>
            <person name="Zhang B."/>
            <person name="Ji P."/>
            <person name="Sakyi L.B."/>
            <person name="Cui X."/>
            <person name="Yuan T."/>
            <person name="Jiang B."/>
            <person name="Yang W."/>
            <person name="Lam T.T.-Y."/>
            <person name="Chang Q."/>
            <person name="Ding S."/>
            <person name="Wang X."/>
            <person name="Zhu J."/>
            <person name="Ruan X."/>
            <person name="Zhao L."/>
            <person name="Wei J."/>
            <person name="Que T."/>
            <person name="Du C."/>
            <person name="Cheng J."/>
            <person name="Dai P."/>
            <person name="Han X."/>
            <person name="Huang E."/>
            <person name="Gao Y."/>
            <person name="Liu J."/>
            <person name="Shao H."/>
            <person name="Ye R."/>
            <person name="Li L."/>
            <person name="Wei W."/>
            <person name="Wang X."/>
            <person name="Wang C."/>
            <person name="Huo Q."/>
            <person name="Li W."/>
            <person name="Guo W."/>
            <person name="Chen H."/>
            <person name="Chen S."/>
            <person name="Zhou L."/>
            <person name="Zhou L."/>
            <person name="Ni X."/>
            <person name="Tian J."/>
            <person name="Zhou Y."/>
            <person name="Sheng Y."/>
            <person name="Liu T."/>
            <person name="Pan Y."/>
            <person name="Xia L."/>
            <person name="Li J."/>
            <person name="Zhao F."/>
            <person name="Cao W."/>
        </authorList>
    </citation>
    <scope>NUCLEOTIDE SEQUENCE</scope>
    <source>
        <strain evidence="1">Rmic-2018</strain>
        <tissue evidence="1">Larvae</tissue>
    </source>
</reference>
<organism evidence="1 2">
    <name type="scientific">Rhipicephalus microplus</name>
    <name type="common">Cattle tick</name>
    <name type="synonym">Boophilus microplus</name>
    <dbReference type="NCBI Taxonomy" id="6941"/>
    <lineage>
        <taxon>Eukaryota</taxon>
        <taxon>Metazoa</taxon>
        <taxon>Ecdysozoa</taxon>
        <taxon>Arthropoda</taxon>
        <taxon>Chelicerata</taxon>
        <taxon>Arachnida</taxon>
        <taxon>Acari</taxon>
        <taxon>Parasitiformes</taxon>
        <taxon>Ixodida</taxon>
        <taxon>Ixodoidea</taxon>
        <taxon>Ixodidae</taxon>
        <taxon>Rhipicephalinae</taxon>
        <taxon>Rhipicephalus</taxon>
        <taxon>Boophilus</taxon>
    </lineage>
</organism>
<dbReference type="Proteomes" id="UP000821866">
    <property type="component" value="Chromosome 4"/>
</dbReference>
<name>A0A9J6E012_RHIMP</name>
<dbReference type="AlphaFoldDB" id="A0A9J6E012"/>
<sequence length="143" mass="16422">MDDIQPLSADEQLLLYMMTNWMCSSNRMLQYVLSQGNPKVHHFAECLLGHFSASNVIEKLRRLTVYHLVEDHEGESRVHALQCLHQPSFATATEGSSSGVRPCCWSRWLSILGLLCVWLLLVEPPLHCDSRWSRFIGGWLRNL</sequence>
<dbReference type="EMBL" id="JABSTU010000006">
    <property type="protein sequence ID" value="KAH8027554.1"/>
    <property type="molecule type" value="Genomic_DNA"/>
</dbReference>
<evidence type="ECO:0000313" key="1">
    <source>
        <dbReference type="EMBL" id="KAH8027554.1"/>
    </source>
</evidence>
<protein>
    <submittedName>
        <fullName evidence="1">Uncharacterized protein</fullName>
    </submittedName>
</protein>
<reference evidence="1" key="1">
    <citation type="journal article" date="2020" name="Cell">
        <title>Large-Scale Comparative Analyses of Tick Genomes Elucidate Their Genetic Diversity and Vector Capacities.</title>
        <authorList>
            <consortium name="Tick Genome and Microbiome Consortium (TIGMIC)"/>
            <person name="Jia N."/>
            <person name="Wang J."/>
            <person name="Shi W."/>
            <person name="Du L."/>
            <person name="Sun Y."/>
            <person name="Zhan W."/>
            <person name="Jiang J.F."/>
            <person name="Wang Q."/>
            <person name="Zhang B."/>
            <person name="Ji P."/>
            <person name="Bell-Sakyi L."/>
            <person name="Cui X.M."/>
            <person name="Yuan T.T."/>
            <person name="Jiang B.G."/>
            <person name="Yang W.F."/>
            <person name="Lam T.T."/>
            <person name="Chang Q.C."/>
            <person name="Ding S.J."/>
            <person name="Wang X.J."/>
            <person name="Zhu J.G."/>
            <person name="Ruan X.D."/>
            <person name="Zhao L."/>
            <person name="Wei J.T."/>
            <person name="Ye R.Z."/>
            <person name="Que T.C."/>
            <person name="Du C.H."/>
            <person name="Zhou Y.H."/>
            <person name="Cheng J.X."/>
            <person name="Dai P.F."/>
            <person name="Guo W.B."/>
            <person name="Han X.H."/>
            <person name="Huang E.J."/>
            <person name="Li L.F."/>
            <person name="Wei W."/>
            <person name="Gao Y.C."/>
            <person name="Liu J.Z."/>
            <person name="Shao H.Z."/>
            <person name="Wang X."/>
            <person name="Wang C.C."/>
            <person name="Yang T.C."/>
            <person name="Huo Q.B."/>
            <person name="Li W."/>
            <person name="Chen H.Y."/>
            <person name="Chen S.E."/>
            <person name="Zhou L.G."/>
            <person name="Ni X.B."/>
            <person name="Tian J.H."/>
            <person name="Sheng Y."/>
            <person name="Liu T."/>
            <person name="Pan Y.S."/>
            <person name="Xia L.Y."/>
            <person name="Li J."/>
            <person name="Zhao F."/>
            <person name="Cao W.C."/>
        </authorList>
    </citation>
    <scope>NUCLEOTIDE SEQUENCE</scope>
    <source>
        <strain evidence="1">Rmic-2018</strain>
    </source>
</reference>
<comment type="caution">
    <text evidence="1">The sequence shown here is derived from an EMBL/GenBank/DDBJ whole genome shotgun (WGS) entry which is preliminary data.</text>
</comment>
<accession>A0A9J6E012</accession>
<proteinExistence type="predicted"/>